<dbReference type="CDD" id="cd02947">
    <property type="entry name" value="TRX_family"/>
    <property type="match status" value="1"/>
</dbReference>
<gene>
    <name evidence="1" type="ORF">SAMN04515668_0933</name>
</gene>
<dbReference type="OrthoDB" id="964174at2"/>
<proteinExistence type="predicted"/>
<dbReference type="SUPFAM" id="SSF52833">
    <property type="entry name" value="Thioredoxin-like"/>
    <property type="match status" value="1"/>
</dbReference>
<dbReference type="EMBL" id="FOXS01000001">
    <property type="protein sequence ID" value="SFP94897.1"/>
    <property type="molecule type" value="Genomic_DNA"/>
</dbReference>
<name>A0A1I5UIK3_HYMAR</name>
<dbReference type="Gene3D" id="3.40.30.10">
    <property type="entry name" value="Glutaredoxin"/>
    <property type="match status" value="1"/>
</dbReference>
<keyword evidence="2" id="KW-1185">Reference proteome</keyword>
<organism evidence="1 2">
    <name type="scientific">Hymenobacter arizonensis</name>
    <name type="common">Siccationidurans arizonensis</name>
    <dbReference type="NCBI Taxonomy" id="1227077"/>
    <lineage>
        <taxon>Bacteria</taxon>
        <taxon>Pseudomonadati</taxon>
        <taxon>Bacteroidota</taxon>
        <taxon>Cytophagia</taxon>
        <taxon>Cytophagales</taxon>
        <taxon>Hymenobacteraceae</taxon>
        <taxon>Hymenobacter</taxon>
    </lineage>
</organism>
<dbReference type="RefSeq" id="WP_092669403.1">
    <property type="nucleotide sequence ID" value="NZ_FOXS01000001.1"/>
</dbReference>
<evidence type="ECO:0008006" key="3">
    <source>
        <dbReference type="Google" id="ProtNLM"/>
    </source>
</evidence>
<dbReference type="InterPro" id="IPR036249">
    <property type="entry name" value="Thioredoxin-like_sf"/>
</dbReference>
<dbReference type="STRING" id="1227077.SAMN04515668_0933"/>
<protein>
    <recommendedName>
        <fullName evidence="3">Thioredoxin</fullName>
    </recommendedName>
</protein>
<evidence type="ECO:0000313" key="1">
    <source>
        <dbReference type="EMBL" id="SFP94897.1"/>
    </source>
</evidence>
<accession>A0A1I5UIK3</accession>
<sequence>MFPTAILPLLPAHPAMLLVLLPTVGAGVQQDTLLSRNATNVLLKDLQAALGPAIRVLKVDAATHPGVVKAFDGRGVPAFVLLRDGEELWRQQGLPEGALMAALLLCKLEEAGQP</sequence>
<dbReference type="AlphaFoldDB" id="A0A1I5UIK3"/>
<dbReference type="Proteomes" id="UP000199029">
    <property type="component" value="Unassembled WGS sequence"/>
</dbReference>
<evidence type="ECO:0000313" key="2">
    <source>
        <dbReference type="Proteomes" id="UP000199029"/>
    </source>
</evidence>
<reference evidence="2" key="1">
    <citation type="submission" date="2016-10" db="EMBL/GenBank/DDBJ databases">
        <authorList>
            <person name="Varghese N."/>
            <person name="Submissions S."/>
        </authorList>
    </citation>
    <scope>NUCLEOTIDE SEQUENCE [LARGE SCALE GENOMIC DNA]</scope>
    <source>
        <strain evidence="2">OR362-8,ATCC BAA-1266,JCM 13504</strain>
    </source>
</reference>